<dbReference type="EMBL" id="JASSZA010000004">
    <property type="protein sequence ID" value="KAK2113244.1"/>
    <property type="molecule type" value="Genomic_DNA"/>
</dbReference>
<evidence type="ECO:0000313" key="2">
    <source>
        <dbReference type="Proteomes" id="UP001266305"/>
    </source>
</evidence>
<reference evidence="1 2" key="1">
    <citation type="submission" date="2023-05" db="EMBL/GenBank/DDBJ databases">
        <title>B98-5 Cell Line De Novo Hybrid Assembly: An Optical Mapping Approach.</title>
        <authorList>
            <person name="Kananen K."/>
            <person name="Auerbach J.A."/>
            <person name="Kautto E."/>
            <person name="Blachly J.S."/>
        </authorList>
    </citation>
    <scope>NUCLEOTIDE SEQUENCE [LARGE SCALE GENOMIC DNA]</scope>
    <source>
        <strain evidence="1">B95-8</strain>
        <tissue evidence="1">Cell line</tissue>
    </source>
</reference>
<proteinExistence type="predicted"/>
<sequence>MGCTWMSCRMHVPVKSPTRSLFQIFPDIDDEGNTIIGSTQYSLLIPDPWDNRWKSPQKAALYEYIDTRYPSSHLYIWREYFLQRRFQELTQVTIHQMLLQPYEQVLEADLSPDTRTP</sequence>
<accession>A0ABQ9VWN3</accession>
<name>A0ABQ9VWN3_SAGOE</name>
<protein>
    <submittedName>
        <fullName evidence="1">Uncharacterized protein</fullName>
    </submittedName>
</protein>
<organism evidence="1 2">
    <name type="scientific">Saguinus oedipus</name>
    <name type="common">Cotton-top tamarin</name>
    <name type="synonym">Oedipomidas oedipus</name>
    <dbReference type="NCBI Taxonomy" id="9490"/>
    <lineage>
        <taxon>Eukaryota</taxon>
        <taxon>Metazoa</taxon>
        <taxon>Chordata</taxon>
        <taxon>Craniata</taxon>
        <taxon>Vertebrata</taxon>
        <taxon>Euteleostomi</taxon>
        <taxon>Mammalia</taxon>
        <taxon>Eutheria</taxon>
        <taxon>Euarchontoglires</taxon>
        <taxon>Primates</taxon>
        <taxon>Haplorrhini</taxon>
        <taxon>Platyrrhini</taxon>
        <taxon>Cebidae</taxon>
        <taxon>Callitrichinae</taxon>
        <taxon>Saguinus</taxon>
    </lineage>
</organism>
<evidence type="ECO:0000313" key="1">
    <source>
        <dbReference type="EMBL" id="KAK2113244.1"/>
    </source>
</evidence>
<dbReference type="Proteomes" id="UP001266305">
    <property type="component" value="Unassembled WGS sequence"/>
</dbReference>
<keyword evidence="2" id="KW-1185">Reference proteome</keyword>
<comment type="caution">
    <text evidence="1">The sequence shown here is derived from an EMBL/GenBank/DDBJ whole genome shotgun (WGS) entry which is preliminary data.</text>
</comment>
<gene>
    <name evidence="1" type="ORF">P7K49_007510</name>
</gene>